<evidence type="ECO:0000256" key="1">
    <source>
        <dbReference type="SAM" id="SignalP"/>
    </source>
</evidence>
<dbReference type="EMBL" id="CP138203">
    <property type="protein sequence ID" value="WPC73417.1"/>
    <property type="molecule type" value="Genomic_DNA"/>
</dbReference>
<keyword evidence="1" id="KW-0732">Signal</keyword>
<dbReference type="RefSeq" id="WP_261893274.1">
    <property type="nucleotide sequence ID" value="NZ_AP024895.1"/>
</dbReference>
<feature type="chain" id="PRO_5046252201" evidence="1">
    <location>
        <begin position="26"/>
        <end position="78"/>
    </location>
</feature>
<gene>
    <name evidence="2" type="ORF">R8Z52_15055</name>
</gene>
<keyword evidence="3" id="KW-1185">Reference proteome</keyword>
<evidence type="ECO:0000313" key="2">
    <source>
        <dbReference type="EMBL" id="WPC73417.1"/>
    </source>
</evidence>
<name>A0ABZ0QCB7_9VIBR</name>
<feature type="signal peptide" evidence="1">
    <location>
        <begin position="1"/>
        <end position="25"/>
    </location>
</feature>
<proteinExistence type="predicted"/>
<dbReference type="Proteomes" id="UP001304071">
    <property type="component" value="Chromosome 1"/>
</dbReference>
<evidence type="ECO:0000313" key="3">
    <source>
        <dbReference type="Proteomes" id="UP001304071"/>
    </source>
</evidence>
<organism evidence="2 3">
    <name type="scientific">Vibrio porteresiae DSM 19223</name>
    <dbReference type="NCBI Taxonomy" id="1123496"/>
    <lineage>
        <taxon>Bacteria</taxon>
        <taxon>Pseudomonadati</taxon>
        <taxon>Pseudomonadota</taxon>
        <taxon>Gammaproteobacteria</taxon>
        <taxon>Vibrionales</taxon>
        <taxon>Vibrionaceae</taxon>
        <taxon>Vibrio</taxon>
    </lineage>
</organism>
<sequence length="78" mass="8804">MLLKARKLFILFTVVGCFTSSITLSYEQQDNTLSISDQVISLPEIDNTIKTAMANEARQNKHLAQPPAWLIPPKKLFD</sequence>
<protein>
    <submittedName>
        <fullName evidence="2">Uncharacterized protein</fullName>
    </submittedName>
</protein>
<accession>A0ABZ0QCB7</accession>
<reference evidence="2 3" key="1">
    <citation type="submission" date="2023-11" db="EMBL/GenBank/DDBJ databases">
        <title>Plant-associative lifestyle of Vibrio porteresiae and its evolutionary dynamics.</title>
        <authorList>
            <person name="Rameshkumar N."/>
            <person name="Kirti K."/>
        </authorList>
    </citation>
    <scope>NUCLEOTIDE SEQUENCE [LARGE SCALE GENOMIC DNA]</scope>
    <source>
        <strain evidence="2 3">MSSRF30</strain>
    </source>
</reference>